<organism evidence="7 8">
    <name type="scientific">Phytophthora cactorum</name>
    <dbReference type="NCBI Taxonomy" id="29920"/>
    <lineage>
        <taxon>Eukaryota</taxon>
        <taxon>Sar</taxon>
        <taxon>Stramenopiles</taxon>
        <taxon>Oomycota</taxon>
        <taxon>Peronosporomycetes</taxon>
        <taxon>Peronosporales</taxon>
        <taxon>Peronosporaceae</taxon>
        <taxon>Phytophthora</taxon>
    </lineage>
</organism>
<proteinExistence type="predicted"/>
<dbReference type="PANTHER" id="PTHR33266">
    <property type="entry name" value="CHROMOSOME 15, WHOLE GENOME SHOTGUN SEQUENCE"/>
    <property type="match status" value="1"/>
</dbReference>
<dbReference type="Proteomes" id="UP000774804">
    <property type="component" value="Unassembled WGS sequence"/>
</dbReference>
<evidence type="ECO:0000313" key="6">
    <source>
        <dbReference type="EMBL" id="KAG3211665.1"/>
    </source>
</evidence>
<evidence type="ECO:0000313" key="4">
    <source>
        <dbReference type="EMBL" id="KAG2908331.1"/>
    </source>
</evidence>
<dbReference type="Proteomes" id="UP000735874">
    <property type="component" value="Unassembled WGS sequence"/>
</dbReference>
<dbReference type="EMBL" id="RCMI01001117">
    <property type="protein sequence ID" value="KAG2890464.1"/>
    <property type="molecule type" value="Genomic_DNA"/>
</dbReference>
<dbReference type="Proteomes" id="UP000736787">
    <property type="component" value="Unassembled WGS sequence"/>
</dbReference>
<feature type="region of interest" description="Disordered" evidence="1">
    <location>
        <begin position="1"/>
        <end position="27"/>
    </location>
</feature>
<dbReference type="EMBL" id="MJFZ01000376">
    <property type="protein sequence ID" value="RAW30337.1"/>
    <property type="molecule type" value="Genomic_DNA"/>
</dbReference>
<dbReference type="Proteomes" id="UP000251314">
    <property type="component" value="Unassembled WGS sequence"/>
</dbReference>
<dbReference type="EMBL" id="RCML01000065">
    <property type="protein sequence ID" value="KAG2994021.1"/>
    <property type="molecule type" value="Genomic_DNA"/>
</dbReference>
<dbReference type="EMBL" id="RCMK01000902">
    <property type="protein sequence ID" value="KAG2908331.1"/>
    <property type="molecule type" value="Genomic_DNA"/>
</dbReference>
<evidence type="ECO:0000313" key="3">
    <source>
        <dbReference type="EMBL" id="KAG2890464.1"/>
    </source>
</evidence>
<reference evidence="7 8" key="1">
    <citation type="submission" date="2018-01" db="EMBL/GenBank/DDBJ databases">
        <title>Draft genome of the strawberry crown rot pathogen Phytophthora cactorum.</title>
        <authorList>
            <person name="Armitage A.D."/>
            <person name="Lysoe E."/>
            <person name="Nellist C.F."/>
            <person name="Harrison R.J."/>
            <person name="Brurberg M.B."/>
        </authorList>
    </citation>
    <scope>NUCLEOTIDE SEQUENCE [LARGE SCALE GENOMIC DNA]</scope>
    <source>
        <strain evidence="7 8">10300</strain>
    </source>
</reference>
<dbReference type="EMBL" id="RCMV01000926">
    <property type="protein sequence ID" value="KAG3211665.1"/>
    <property type="molecule type" value="Genomic_DNA"/>
</dbReference>
<accession>A0A329S035</accession>
<gene>
    <name evidence="7" type="ORF">PC110_g13315</name>
    <name evidence="2" type="ORF">PC113_g12561</name>
    <name evidence="3" type="ORF">PC115_g19493</name>
    <name evidence="4" type="ORF">PC117_g19986</name>
    <name evidence="5" type="ORF">PC118_g3734</name>
    <name evidence="6" type="ORF">PC129_g17359</name>
</gene>
<dbReference type="AlphaFoldDB" id="A0A329S035"/>
<dbReference type="Proteomes" id="UP000697107">
    <property type="component" value="Unassembled WGS sequence"/>
</dbReference>
<evidence type="ECO:0000256" key="1">
    <source>
        <dbReference type="SAM" id="MobiDB-lite"/>
    </source>
</evidence>
<evidence type="ECO:0000313" key="2">
    <source>
        <dbReference type="EMBL" id="KAG2855288.1"/>
    </source>
</evidence>
<evidence type="ECO:0000313" key="5">
    <source>
        <dbReference type="EMBL" id="KAG2994021.1"/>
    </source>
</evidence>
<feature type="compositionally biased region" description="Polar residues" evidence="1">
    <location>
        <begin position="1"/>
        <end position="14"/>
    </location>
</feature>
<evidence type="ECO:0000313" key="8">
    <source>
        <dbReference type="Proteomes" id="UP000251314"/>
    </source>
</evidence>
<dbReference type="VEuPathDB" id="FungiDB:PC110_g13315"/>
<dbReference type="STRING" id="29920.A0A329S035"/>
<comment type="caution">
    <text evidence="7">The sequence shown here is derived from an EMBL/GenBank/DDBJ whole genome shotgun (WGS) entry which is preliminary data.</text>
</comment>
<sequence length="266" mass="30592">MFSDVSMHSPNSCPLKTHDTSESAPTSTTQIVHRIVFPRLQAKLPHVNLQKQTHEMTREKEDTLKQNCYQNAHSSIQNALLRWILIAYGNNPIVSFPVAYKIAEEAAEDVKNAIHAANTNTELHERLELAFTQLEYRGDACIKFREYVERCWEKYEATPGDYKTPYVALIQSSGFGKSRLLRELSLMTSVEQQGTMRVLYTCTRLGLSNGYPEATKKLREWLFGDAQTLERMTSCLEAISYYAQHNWEDIGTEWENSSRSQPLTWM</sequence>
<name>A0A329S035_9STRA</name>
<dbReference type="EMBL" id="RCMG01000383">
    <property type="protein sequence ID" value="KAG2855288.1"/>
    <property type="molecule type" value="Genomic_DNA"/>
</dbReference>
<dbReference type="PANTHER" id="PTHR33266:SF1">
    <property type="entry name" value="F-BOX DOMAIN-CONTAINING PROTEIN"/>
    <property type="match status" value="1"/>
</dbReference>
<reference evidence="2" key="2">
    <citation type="submission" date="2018-10" db="EMBL/GenBank/DDBJ databases">
        <title>Effector identification in a new, highly contiguous assembly of the strawberry crown rot pathogen Phytophthora cactorum.</title>
        <authorList>
            <person name="Armitage A.D."/>
            <person name="Nellist C.F."/>
            <person name="Bates H."/>
            <person name="Vickerstaff R.J."/>
            <person name="Harrison R.J."/>
        </authorList>
    </citation>
    <scope>NUCLEOTIDE SEQUENCE</scope>
    <source>
        <strain evidence="2">15-7</strain>
        <strain evidence="3">4032</strain>
        <strain evidence="4">4040</strain>
        <strain evidence="5">P415</strain>
        <strain evidence="6">P421</strain>
    </source>
</reference>
<protein>
    <submittedName>
        <fullName evidence="7">Uncharacterized protein</fullName>
    </submittedName>
</protein>
<dbReference type="Proteomes" id="UP000760860">
    <property type="component" value="Unassembled WGS sequence"/>
</dbReference>
<dbReference type="OrthoDB" id="98411at2759"/>
<evidence type="ECO:0000313" key="7">
    <source>
        <dbReference type="EMBL" id="RAW30337.1"/>
    </source>
</evidence>
<keyword evidence="8" id="KW-1185">Reference proteome</keyword>